<dbReference type="InterPro" id="IPR006553">
    <property type="entry name" value="Leu-rich_rpt_Cys-con_subtyp"/>
</dbReference>
<dbReference type="Gene3D" id="3.80.10.10">
    <property type="entry name" value="Ribonuclease Inhibitor"/>
    <property type="match status" value="1"/>
</dbReference>
<dbReference type="Pfam" id="PF13516">
    <property type="entry name" value="LRR_6"/>
    <property type="match status" value="1"/>
</dbReference>
<dbReference type="SUPFAM" id="SSF81383">
    <property type="entry name" value="F-box domain"/>
    <property type="match status" value="1"/>
</dbReference>
<dbReference type="InterPro" id="IPR001611">
    <property type="entry name" value="Leu-rich_rpt"/>
</dbReference>
<dbReference type="InterPro" id="IPR032675">
    <property type="entry name" value="LRR_dom_sf"/>
</dbReference>
<proteinExistence type="predicted"/>
<dbReference type="SMART" id="SM00256">
    <property type="entry name" value="FBOX"/>
    <property type="match status" value="1"/>
</dbReference>
<evidence type="ECO:0000313" key="5">
    <source>
        <dbReference type="RefSeq" id="XP_015186563.1"/>
    </source>
</evidence>
<evidence type="ECO:0000259" key="3">
    <source>
        <dbReference type="PROSITE" id="PS50181"/>
    </source>
</evidence>
<gene>
    <name evidence="5" type="primary">LOC107071784</name>
</gene>
<dbReference type="PANTHER" id="PTHR13318">
    <property type="entry name" value="PARTNER OF PAIRED, ISOFORM B-RELATED"/>
    <property type="match status" value="1"/>
</dbReference>
<sequence>MNSGMVERMRLGQEDIANSERYPSPPSKRLCTEDECNHLNSTFNSTSKLNTRWSYTADASFVEPEILEDMGVSIIEDDAVNCDTKVQSPDFTISLNNAASNERLPINENNETYESEPNSLYIDSNFNSNNVERLEQEQYDVDDLCNHKNPNESGYSSSRVENEPLGDAKDEFHNKKLNISNDNDSLNHFYLSRRKRKLSYAGNDEFNKLSDEMILMIFRWLPKRCLVRCMLVCKRWCQIARDEALWIRLDLSSKVLIEGTMEHILPRGVQILRLAQAEIADPIFMENVEVLNSNYVCKLQYLDLSMAVISPNGLATLLLKCKLLKNLSLESCILNTACCNAIRLNKDLSVLNLAMCEGIDLECVTHLINLKSLTALNVAWCSLDADSVSLLCKYLPPVLERLNISGCRKTMTDDNIKELVKSCPKLKELDLSDCTLLTMNSAPYLLNLSILEHLSLSRCYSIPPSTFVRLAYMPCLMYLDIFGLMSDPMSKSVQSNCGDTQINKFRFSSIARPTVGVRRTSIWGLRVRD</sequence>
<dbReference type="SUPFAM" id="SSF52047">
    <property type="entry name" value="RNI-like"/>
    <property type="match status" value="1"/>
</dbReference>
<dbReference type="Proteomes" id="UP000694924">
    <property type="component" value="Unplaced"/>
</dbReference>
<protein>
    <submittedName>
        <fullName evidence="5">S-phase kinase-associated protein 2-like isoform X1</fullName>
    </submittedName>
</protein>
<keyword evidence="1" id="KW-0833">Ubl conjugation pathway</keyword>
<reference evidence="5" key="1">
    <citation type="submission" date="2025-08" db="UniProtKB">
        <authorList>
            <consortium name="RefSeq"/>
        </authorList>
    </citation>
    <scope>IDENTIFICATION</scope>
    <source>
        <tissue evidence="5">Whole body</tissue>
    </source>
</reference>
<dbReference type="InterPro" id="IPR001810">
    <property type="entry name" value="F-box_dom"/>
</dbReference>
<feature type="region of interest" description="Disordered" evidence="2">
    <location>
        <begin position="1"/>
        <end position="29"/>
    </location>
</feature>
<dbReference type="Pfam" id="PF12937">
    <property type="entry name" value="F-box-like"/>
    <property type="match status" value="1"/>
</dbReference>
<dbReference type="PROSITE" id="PS50181">
    <property type="entry name" value="FBOX"/>
    <property type="match status" value="1"/>
</dbReference>
<keyword evidence="4" id="KW-1185">Reference proteome</keyword>
<accession>A0ABM1J276</accession>
<dbReference type="RefSeq" id="XP_015186563.1">
    <property type="nucleotide sequence ID" value="XM_015331077.1"/>
</dbReference>
<dbReference type="SMART" id="SM00367">
    <property type="entry name" value="LRR_CC"/>
    <property type="match status" value="4"/>
</dbReference>
<evidence type="ECO:0000256" key="1">
    <source>
        <dbReference type="ARBA" id="ARBA00022786"/>
    </source>
</evidence>
<evidence type="ECO:0000256" key="2">
    <source>
        <dbReference type="SAM" id="MobiDB-lite"/>
    </source>
</evidence>
<name>A0ABM1J276_POLDO</name>
<dbReference type="InterPro" id="IPR036047">
    <property type="entry name" value="F-box-like_dom_sf"/>
</dbReference>
<dbReference type="GeneID" id="107071784"/>
<organism evidence="4 5">
    <name type="scientific">Polistes dominula</name>
    <name type="common">European paper wasp</name>
    <name type="synonym">Vespa dominula</name>
    <dbReference type="NCBI Taxonomy" id="743375"/>
    <lineage>
        <taxon>Eukaryota</taxon>
        <taxon>Metazoa</taxon>
        <taxon>Ecdysozoa</taxon>
        <taxon>Arthropoda</taxon>
        <taxon>Hexapoda</taxon>
        <taxon>Insecta</taxon>
        <taxon>Pterygota</taxon>
        <taxon>Neoptera</taxon>
        <taxon>Endopterygota</taxon>
        <taxon>Hymenoptera</taxon>
        <taxon>Apocrita</taxon>
        <taxon>Aculeata</taxon>
        <taxon>Vespoidea</taxon>
        <taxon>Vespidae</taxon>
        <taxon>Polistinae</taxon>
        <taxon>Polistini</taxon>
        <taxon>Polistes</taxon>
    </lineage>
</organism>
<feature type="region of interest" description="Disordered" evidence="2">
    <location>
        <begin position="146"/>
        <end position="166"/>
    </location>
</feature>
<evidence type="ECO:0000313" key="4">
    <source>
        <dbReference type="Proteomes" id="UP000694924"/>
    </source>
</evidence>
<feature type="domain" description="F-box" evidence="3">
    <location>
        <begin position="203"/>
        <end position="249"/>
    </location>
</feature>